<dbReference type="InterPro" id="IPR027443">
    <property type="entry name" value="IPNS-like_sf"/>
</dbReference>
<dbReference type="SUPFAM" id="SSF51197">
    <property type="entry name" value="Clavaminate synthase-like"/>
    <property type="match status" value="1"/>
</dbReference>
<keyword evidence="3" id="KW-0560">Oxidoreductase</keyword>
<comment type="similarity">
    <text evidence="3">Belongs to the iron/ascorbate-dependent oxidoreductase family.</text>
</comment>
<dbReference type="PROSITE" id="PS51471">
    <property type="entry name" value="FE2OG_OXY"/>
    <property type="match status" value="1"/>
</dbReference>
<keyword evidence="2 3" id="KW-0408">Iron</keyword>
<comment type="caution">
    <text evidence="5">The sequence shown here is derived from an EMBL/GenBank/DDBJ whole genome shotgun (WGS) entry which is preliminary data.</text>
</comment>
<name>A0AA88W5L1_9ASTE</name>
<feature type="domain" description="Fe2OG dioxygenase" evidence="4">
    <location>
        <begin position="222"/>
        <end position="316"/>
    </location>
</feature>
<protein>
    <recommendedName>
        <fullName evidence="4">Fe2OG dioxygenase domain-containing protein</fullName>
    </recommendedName>
</protein>
<dbReference type="AlphaFoldDB" id="A0AA88W5L1"/>
<dbReference type="InterPro" id="IPR005123">
    <property type="entry name" value="Oxoglu/Fe-dep_dioxygenase_dom"/>
</dbReference>
<dbReference type="InterPro" id="IPR044861">
    <property type="entry name" value="IPNS-like_FE2OG_OXY"/>
</dbReference>
<evidence type="ECO:0000259" key="4">
    <source>
        <dbReference type="PROSITE" id="PS51471"/>
    </source>
</evidence>
<evidence type="ECO:0000256" key="3">
    <source>
        <dbReference type="RuleBase" id="RU003682"/>
    </source>
</evidence>
<gene>
    <name evidence="5" type="ORF">RJ639_004601</name>
</gene>
<dbReference type="GO" id="GO:0046872">
    <property type="term" value="F:metal ion binding"/>
    <property type="evidence" value="ECO:0007669"/>
    <property type="project" value="UniProtKB-KW"/>
</dbReference>
<accession>A0AA88W5L1</accession>
<evidence type="ECO:0000313" key="5">
    <source>
        <dbReference type="EMBL" id="KAK3020133.1"/>
    </source>
</evidence>
<keyword evidence="1 3" id="KW-0479">Metal-binding</keyword>
<evidence type="ECO:0000313" key="6">
    <source>
        <dbReference type="Proteomes" id="UP001188597"/>
    </source>
</evidence>
<dbReference type="InterPro" id="IPR026992">
    <property type="entry name" value="DIOX_N"/>
</dbReference>
<dbReference type="Pfam" id="PF14226">
    <property type="entry name" value="DIOX_N"/>
    <property type="match status" value="1"/>
</dbReference>
<organism evidence="5 6">
    <name type="scientific">Escallonia herrerae</name>
    <dbReference type="NCBI Taxonomy" id="1293975"/>
    <lineage>
        <taxon>Eukaryota</taxon>
        <taxon>Viridiplantae</taxon>
        <taxon>Streptophyta</taxon>
        <taxon>Embryophyta</taxon>
        <taxon>Tracheophyta</taxon>
        <taxon>Spermatophyta</taxon>
        <taxon>Magnoliopsida</taxon>
        <taxon>eudicotyledons</taxon>
        <taxon>Gunneridae</taxon>
        <taxon>Pentapetalae</taxon>
        <taxon>asterids</taxon>
        <taxon>campanulids</taxon>
        <taxon>Escalloniales</taxon>
        <taxon>Escalloniaceae</taxon>
        <taxon>Escallonia</taxon>
    </lineage>
</organism>
<dbReference type="Proteomes" id="UP001188597">
    <property type="component" value="Unassembled WGS sequence"/>
</dbReference>
<reference evidence="5" key="1">
    <citation type="submission" date="2022-12" db="EMBL/GenBank/DDBJ databases">
        <title>Draft genome assemblies for two species of Escallonia (Escalloniales).</title>
        <authorList>
            <person name="Chanderbali A."/>
            <person name="Dervinis C."/>
            <person name="Anghel I."/>
            <person name="Soltis D."/>
            <person name="Soltis P."/>
            <person name="Zapata F."/>
        </authorList>
    </citation>
    <scope>NUCLEOTIDE SEQUENCE</scope>
    <source>
        <strain evidence="5">UCBG64.0493</strain>
        <tissue evidence="5">Leaf</tissue>
    </source>
</reference>
<dbReference type="Pfam" id="PF03171">
    <property type="entry name" value="2OG-FeII_Oxy"/>
    <property type="match status" value="1"/>
</dbReference>
<evidence type="ECO:0000256" key="1">
    <source>
        <dbReference type="ARBA" id="ARBA00022723"/>
    </source>
</evidence>
<dbReference type="PANTHER" id="PTHR47990">
    <property type="entry name" value="2-OXOGLUTARATE (2OG) AND FE(II)-DEPENDENT OXYGENASE SUPERFAMILY PROTEIN-RELATED"/>
    <property type="match status" value="1"/>
</dbReference>
<dbReference type="GO" id="GO:0016705">
    <property type="term" value="F:oxidoreductase activity, acting on paired donors, with incorporation or reduction of molecular oxygen"/>
    <property type="evidence" value="ECO:0007669"/>
    <property type="project" value="UniProtKB-ARBA"/>
</dbReference>
<evidence type="ECO:0000256" key="2">
    <source>
        <dbReference type="ARBA" id="ARBA00023004"/>
    </source>
</evidence>
<keyword evidence="6" id="KW-1185">Reference proteome</keyword>
<dbReference type="Gene3D" id="2.60.120.330">
    <property type="entry name" value="B-lactam Antibiotic, Isopenicillin N Synthase, Chain"/>
    <property type="match status" value="1"/>
</dbReference>
<proteinExistence type="inferred from homology"/>
<dbReference type="InterPro" id="IPR050231">
    <property type="entry name" value="Iron_ascorbate_oxido_reductase"/>
</dbReference>
<sequence>MEISCPKLAMSELALKLHSTTCQPCIFHVNRNHHIVLMEQTLFQPANGKVPLSPSPDFILPKDKRPLLSQVSKLATIPIINMEDEDGHGLSSSLVKKISQASEECGFFQIINHGVPKELSESMMSAITEFFNLPPEERAELFTEDMTKPVRLLKANWRKRPLRGVRPFLTLGILLMISAICYPEILPNIAEYAKEIGVLMKRLLSLISQGLGLDKDCIQKRLGESPRLSQANYYPPCPDPELTLGLAVHTDLNALTILRQSRGVTGLQVVKDGQWVSVDSIPILSSILMMEGTRVHHRAVTNKDLHRVSLAIFYGPNKDSIIGPIEDLIDEEHPPAYRICRVS</sequence>
<dbReference type="EMBL" id="JAVXUP010000832">
    <property type="protein sequence ID" value="KAK3020133.1"/>
    <property type="molecule type" value="Genomic_DNA"/>
</dbReference>